<dbReference type="Pfam" id="PF13489">
    <property type="entry name" value="Methyltransf_23"/>
    <property type="match status" value="1"/>
</dbReference>
<dbReference type="CDD" id="cd02440">
    <property type="entry name" value="AdoMet_MTases"/>
    <property type="match status" value="1"/>
</dbReference>
<dbReference type="GO" id="GO:0008168">
    <property type="term" value="F:methyltransferase activity"/>
    <property type="evidence" value="ECO:0007669"/>
    <property type="project" value="UniProtKB-KW"/>
</dbReference>
<evidence type="ECO:0000256" key="1">
    <source>
        <dbReference type="ARBA" id="ARBA00022679"/>
    </source>
</evidence>
<keyword evidence="1 2" id="KW-0808">Transferase</keyword>
<keyword evidence="3" id="KW-1185">Reference proteome</keyword>
<dbReference type="EMBL" id="ML210362">
    <property type="protein sequence ID" value="TFK19062.1"/>
    <property type="molecule type" value="Genomic_DNA"/>
</dbReference>
<dbReference type="SUPFAM" id="SSF53335">
    <property type="entry name" value="S-adenosyl-L-methionine-dependent methyltransferases"/>
    <property type="match status" value="1"/>
</dbReference>
<dbReference type="PANTHER" id="PTHR43861:SF3">
    <property type="entry name" value="PUTATIVE (AFU_ORTHOLOGUE AFUA_2G14390)-RELATED"/>
    <property type="match status" value="1"/>
</dbReference>
<evidence type="ECO:0000313" key="3">
    <source>
        <dbReference type="Proteomes" id="UP000307440"/>
    </source>
</evidence>
<dbReference type="Gene3D" id="3.40.50.150">
    <property type="entry name" value="Vaccinia Virus protein VP39"/>
    <property type="match status" value="1"/>
</dbReference>
<reference evidence="2 3" key="1">
    <citation type="journal article" date="2019" name="Nat. Ecol. Evol.">
        <title>Megaphylogeny resolves global patterns of mushroom evolution.</title>
        <authorList>
            <person name="Varga T."/>
            <person name="Krizsan K."/>
            <person name="Foldi C."/>
            <person name="Dima B."/>
            <person name="Sanchez-Garcia M."/>
            <person name="Sanchez-Ramirez S."/>
            <person name="Szollosi G.J."/>
            <person name="Szarkandi J.G."/>
            <person name="Papp V."/>
            <person name="Albert L."/>
            <person name="Andreopoulos W."/>
            <person name="Angelini C."/>
            <person name="Antonin V."/>
            <person name="Barry K.W."/>
            <person name="Bougher N.L."/>
            <person name="Buchanan P."/>
            <person name="Buyck B."/>
            <person name="Bense V."/>
            <person name="Catcheside P."/>
            <person name="Chovatia M."/>
            <person name="Cooper J."/>
            <person name="Damon W."/>
            <person name="Desjardin D."/>
            <person name="Finy P."/>
            <person name="Geml J."/>
            <person name="Haridas S."/>
            <person name="Hughes K."/>
            <person name="Justo A."/>
            <person name="Karasinski D."/>
            <person name="Kautmanova I."/>
            <person name="Kiss B."/>
            <person name="Kocsube S."/>
            <person name="Kotiranta H."/>
            <person name="LaButti K.M."/>
            <person name="Lechner B.E."/>
            <person name="Liimatainen K."/>
            <person name="Lipzen A."/>
            <person name="Lukacs Z."/>
            <person name="Mihaltcheva S."/>
            <person name="Morgado L.N."/>
            <person name="Niskanen T."/>
            <person name="Noordeloos M.E."/>
            <person name="Ohm R.A."/>
            <person name="Ortiz-Santana B."/>
            <person name="Ovrebo C."/>
            <person name="Racz N."/>
            <person name="Riley R."/>
            <person name="Savchenko A."/>
            <person name="Shiryaev A."/>
            <person name="Soop K."/>
            <person name="Spirin V."/>
            <person name="Szebenyi C."/>
            <person name="Tomsovsky M."/>
            <person name="Tulloss R.E."/>
            <person name="Uehling J."/>
            <person name="Grigoriev I.V."/>
            <person name="Vagvolgyi C."/>
            <person name="Papp T."/>
            <person name="Martin F.M."/>
            <person name="Miettinen O."/>
            <person name="Hibbett D.S."/>
            <person name="Nagy L.G."/>
        </authorList>
    </citation>
    <scope>NUCLEOTIDE SEQUENCE [LARGE SCALE GENOMIC DNA]</scope>
    <source>
        <strain evidence="2 3">CBS 121175</strain>
    </source>
</reference>
<dbReference type="OrthoDB" id="3647at2759"/>
<sequence length="231" mass="25515">MSEPISTKVNSQVSAEGSFLKATKDYYNNNIQMFDTYPFAKERGARTALAITKAVELDKDSTTVLEFGCGNGIVCKELYPHVKSILGVDISDAAVKWFNETFEEAGLSDRVKAITTNLEADQSVLGTQKFELIFSASVYHHLDSPSSVTNLLATFLKPKGTLITVANYLENGADAKARIPDSHKHVLSHYGFTEQDMKAMYEDAGLKFESYARVPEHEGDNELFIAKGVKE</sequence>
<proteinExistence type="predicted"/>
<dbReference type="GO" id="GO:0032259">
    <property type="term" value="P:methylation"/>
    <property type="evidence" value="ECO:0007669"/>
    <property type="project" value="UniProtKB-KW"/>
</dbReference>
<dbReference type="PANTHER" id="PTHR43861">
    <property type="entry name" value="TRANS-ACONITATE 2-METHYLTRANSFERASE-RELATED"/>
    <property type="match status" value="1"/>
</dbReference>
<organism evidence="2 3">
    <name type="scientific">Coprinopsis marcescibilis</name>
    <name type="common">Agaric fungus</name>
    <name type="synonym">Psathyrella marcescibilis</name>
    <dbReference type="NCBI Taxonomy" id="230819"/>
    <lineage>
        <taxon>Eukaryota</taxon>
        <taxon>Fungi</taxon>
        <taxon>Dikarya</taxon>
        <taxon>Basidiomycota</taxon>
        <taxon>Agaricomycotina</taxon>
        <taxon>Agaricomycetes</taxon>
        <taxon>Agaricomycetidae</taxon>
        <taxon>Agaricales</taxon>
        <taxon>Agaricineae</taxon>
        <taxon>Psathyrellaceae</taxon>
        <taxon>Coprinopsis</taxon>
    </lineage>
</organism>
<protein>
    <submittedName>
        <fullName evidence="2">S-adenosyl-L-methionine-dependent methyltransferase</fullName>
    </submittedName>
</protein>
<keyword evidence="2" id="KW-0489">Methyltransferase</keyword>
<dbReference type="STRING" id="230819.A0A5C3KGC3"/>
<dbReference type="Proteomes" id="UP000307440">
    <property type="component" value="Unassembled WGS sequence"/>
</dbReference>
<dbReference type="InterPro" id="IPR029063">
    <property type="entry name" value="SAM-dependent_MTases_sf"/>
</dbReference>
<gene>
    <name evidence="2" type="ORF">FA15DRAFT_674769</name>
</gene>
<accession>A0A5C3KGC3</accession>
<name>A0A5C3KGC3_COPMA</name>
<dbReference type="AlphaFoldDB" id="A0A5C3KGC3"/>
<evidence type="ECO:0000313" key="2">
    <source>
        <dbReference type="EMBL" id="TFK19062.1"/>
    </source>
</evidence>